<evidence type="ECO:0000313" key="7">
    <source>
        <dbReference type="Proteomes" id="UP000049855"/>
    </source>
</evidence>
<keyword evidence="2" id="KW-0479">Metal-binding</keyword>
<name>A0A0U1L2T7_9FIRM</name>
<dbReference type="EMBL" id="CTRP01000014">
    <property type="protein sequence ID" value="CQR74017.1"/>
    <property type="molecule type" value="Genomic_DNA"/>
</dbReference>
<dbReference type="InterPro" id="IPR036866">
    <property type="entry name" value="RibonucZ/Hydroxyglut_hydro"/>
</dbReference>
<dbReference type="AlphaFoldDB" id="A0A0U1L2T7"/>
<evidence type="ECO:0000256" key="2">
    <source>
        <dbReference type="ARBA" id="ARBA00022723"/>
    </source>
</evidence>
<evidence type="ECO:0000256" key="1">
    <source>
        <dbReference type="ARBA" id="ARBA00001947"/>
    </source>
</evidence>
<evidence type="ECO:0000259" key="5">
    <source>
        <dbReference type="SMART" id="SM00849"/>
    </source>
</evidence>
<gene>
    <name evidence="6" type="ORF">SpAn4DRAFT_0479</name>
</gene>
<dbReference type="EC" id="3.1.2.6" evidence="6"/>
<dbReference type="PANTHER" id="PTHR46233:SF3">
    <property type="entry name" value="HYDROXYACYLGLUTATHIONE HYDROLASE GLOC"/>
    <property type="match status" value="1"/>
</dbReference>
<keyword evidence="7" id="KW-1185">Reference proteome</keyword>
<dbReference type="GO" id="GO:0004416">
    <property type="term" value="F:hydroxyacylglutathione hydrolase activity"/>
    <property type="evidence" value="ECO:0007669"/>
    <property type="project" value="UniProtKB-EC"/>
</dbReference>
<evidence type="ECO:0000256" key="3">
    <source>
        <dbReference type="ARBA" id="ARBA00022801"/>
    </source>
</evidence>
<dbReference type="GO" id="GO:0046872">
    <property type="term" value="F:metal ion binding"/>
    <property type="evidence" value="ECO:0007669"/>
    <property type="project" value="UniProtKB-KW"/>
</dbReference>
<dbReference type="SMART" id="SM00849">
    <property type="entry name" value="Lactamase_B"/>
    <property type="match status" value="1"/>
</dbReference>
<comment type="cofactor">
    <cofactor evidence="1">
        <name>Zn(2+)</name>
        <dbReference type="ChEBI" id="CHEBI:29105"/>
    </cofactor>
</comment>
<dbReference type="CDD" id="cd06262">
    <property type="entry name" value="metallo-hydrolase-like_MBL-fold"/>
    <property type="match status" value="1"/>
</dbReference>
<dbReference type="PANTHER" id="PTHR46233">
    <property type="entry name" value="HYDROXYACYLGLUTATHIONE HYDROLASE GLOC"/>
    <property type="match status" value="1"/>
</dbReference>
<sequence length="206" mass="21932">MKIIQLGVGQLGTNCYIVYCEQTLQAGVIDPGGSAEAILAEINKARLTVDYIINTHGHADHIAANDAIQQATGAKVLIHQEDADMLTNPQLNLSTYIGGSFSCRPADRLLKAGDTVSIGNIEFKILHTPGHTPGGICLLTDKVLLAGDTLFAESIGRSDFPGGSHSQLINSIKSQLMNLADAVRVLPGHGPETSIGWERSHNPFIQ</sequence>
<organism evidence="6 7">
    <name type="scientific">Sporomusa ovata</name>
    <dbReference type="NCBI Taxonomy" id="2378"/>
    <lineage>
        <taxon>Bacteria</taxon>
        <taxon>Bacillati</taxon>
        <taxon>Bacillota</taxon>
        <taxon>Negativicutes</taxon>
        <taxon>Selenomonadales</taxon>
        <taxon>Sporomusaceae</taxon>
        <taxon>Sporomusa</taxon>
    </lineage>
</organism>
<protein>
    <submittedName>
        <fullName evidence="6">Hydroxyacylglutathione hydrolase</fullName>
        <ecNumber evidence="6">3.1.2.6</ecNumber>
    </submittedName>
</protein>
<accession>A0A0U1L2T7</accession>
<dbReference type="InterPro" id="IPR001279">
    <property type="entry name" value="Metallo-B-lactamas"/>
</dbReference>
<dbReference type="SUPFAM" id="SSF56281">
    <property type="entry name" value="Metallo-hydrolase/oxidoreductase"/>
    <property type="match status" value="1"/>
</dbReference>
<keyword evidence="3 6" id="KW-0378">Hydrolase</keyword>
<keyword evidence="4" id="KW-0862">Zinc</keyword>
<evidence type="ECO:0000256" key="4">
    <source>
        <dbReference type="ARBA" id="ARBA00022833"/>
    </source>
</evidence>
<feature type="domain" description="Metallo-beta-lactamase" evidence="5">
    <location>
        <begin position="12"/>
        <end position="189"/>
    </location>
</feature>
<dbReference type="Proteomes" id="UP000049855">
    <property type="component" value="Unassembled WGS sequence"/>
</dbReference>
<evidence type="ECO:0000313" key="6">
    <source>
        <dbReference type="EMBL" id="CQR74017.1"/>
    </source>
</evidence>
<dbReference type="RefSeq" id="WP_021170020.1">
    <property type="nucleotide sequence ID" value="NZ_CTRP01000014.1"/>
</dbReference>
<dbReference type="Pfam" id="PF00753">
    <property type="entry name" value="Lactamase_B"/>
    <property type="match status" value="1"/>
</dbReference>
<proteinExistence type="predicted"/>
<dbReference type="InterPro" id="IPR051453">
    <property type="entry name" value="MBL_Glyoxalase_II"/>
</dbReference>
<dbReference type="Gene3D" id="3.60.15.10">
    <property type="entry name" value="Ribonuclease Z/Hydroxyacylglutathione hydrolase-like"/>
    <property type="match status" value="1"/>
</dbReference>
<reference evidence="7" key="1">
    <citation type="submission" date="2015-03" db="EMBL/GenBank/DDBJ databases">
        <authorList>
            <person name="Nijsse Bart"/>
        </authorList>
    </citation>
    <scope>NUCLEOTIDE SEQUENCE [LARGE SCALE GENOMIC DNA]</scope>
</reference>